<dbReference type="InterPro" id="IPR012337">
    <property type="entry name" value="RNaseH-like_sf"/>
</dbReference>
<reference evidence="2" key="1">
    <citation type="submission" date="2006-12" db="EMBL/GenBank/DDBJ databases">
        <title>Complete sequence of chromosome 2 of Paracoccus denitrificans PD1222.</title>
        <authorList>
            <person name="Copeland A."/>
            <person name="Lucas S."/>
            <person name="Lapidus A."/>
            <person name="Barry K."/>
            <person name="Detter J.C."/>
            <person name="Glavina del Rio T."/>
            <person name="Hammon N."/>
            <person name="Israni S."/>
            <person name="Dalin E."/>
            <person name="Tice H."/>
            <person name="Pitluck S."/>
            <person name="Munk A.C."/>
            <person name="Brettin T."/>
            <person name="Bruce D."/>
            <person name="Han C."/>
            <person name="Tapia R."/>
            <person name="Gilna P."/>
            <person name="Schmutz J."/>
            <person name="Larimer F."/>
            <person name="Land M."/>
            <person name="Hauser L."/>
            <person name="Kyrpides N."/>
            <person name="Lykidis A."/>
            <person name="Spiro S."/>
            <person name="Richardson D.J."/>
            <person name="Moir J.W.B."/>
            <person name="Ferguson S.J."/>
            <person name="van Spanning R.J.M."/>
            <person name="Richardson P."/>
        </authorList>
    </citation>
    <scope>NUCLEOTIDE SEQUENCE [LARGE SCALE GENOMIC DNA]</scope>
    <source>
        <strain evidence="2">Pd 1222</strain>
    </source>
</reference>
<proteinExistence type="predicted"/>
<organism evidence="1 2">
    <name type="scientific">Paracoccus denitrificans (strain Pd 1222)</name>
    <dbReference type="NCBI Taxonomy" id="318586"/>
    <lineage>
        <taxon>Bacteria</taxon>
        <taxon>Pseudomonadati</taxon>
        <taxon>Pseudomonadota</taxon>
        <taxon>Alphaproteobacteria</taxon>
        <taxon>Rhodobacterales</taxon>
        <taxon>Paracoccaceae</taxon>
        <taxon>Paracoccus</taxon>
    </lineage>
</organism>
<dbReference type="eggNOG" id="COG3385">
    <property type="taxonomic scope" value="Bacteria"/>
</dbReference>
<dbReference type="KEGG" id="pde:Pden_2972"/>
<dbReference type="EMBL" id="CP000490">
    <property type="protein sequence ID" value="ABL71056.1"/>
    <property type="molecule type" value="Genomic_DNA"/>
</dbReference>
<keyword evidence="2" id="KW-1185">Reference proteome</keyword>
<evidence type="ECO:0000313" key="1">
    <source>
        <dbReference type="EMBL" id="ABL71056.1"/>
    </source>
</evidence>
<evidence type="ECO:0000313" key="2">
    <source>
        <dbReference type="Proteomes" id="UP000000361"/>
    </source>
</evidence>
<dbReference type="Proteomes" id="UP000000361">
    <property type="component" value="Chromosome 2"/>
</dbReference>
<name>A1B6B2_PARDP</name>
<dbReference type="InterPro" id="IPR047768">
    <property type="entry name" value="Tn5p-like"/>
</dbReference>
<evidence type="ECO:0008006" key="3">
    <source>
        <dbReference type="Google" id="ProtNLM"/>
    </source>
</evidence>
<dbReference type="SUPFAM" id="SSF53098">
    <property type="entry name" value="Ribonuclease H-like"/>
    <property type="match status" value="1"/>
</dbReference>
<accession>A1B6B2</accession>
<dbReference type="PANTHER" id="PTHR37319:SF1">
    <property type="entry name" value="TRANSPOSASE TN5 DIMERISATION DOMAIN-CONTAINING PROTEIN"/>
    <property type="match status" value="1"/>
</dbReference>
<gene>
    <name evidence="1" type="ordered locus">Pden_2972</name>
</gene>
<dbReference type="AlphaFoldDB" id="A1B6B2"/>
<dbReference type="STRING" id="318586.Pden_2972"/>
<protein>
    <recommendedName>
        <fullName evidence="3">Transposase</fullName>
    </recommendedName>
</protein>
<dbReference type="Gene3D" id="3.90.350.10">
    <property type="entry name" value="Transposase Inhibitor Protein From Tn5, Chain A, domain 1"/>
    <property type="match status" value="1"/>
</dbReference>
<dbReference type="EnsemblBacteria" id="ABL71056">
    <property type="protein sequence ID" value="ABL71056"/>
    <property type="gene ID" value="Pden_2972"/>
</dbReference>
<sequence>MHASLAITPEGLPLGLTAAKFWSRSKFKETTALKRKINPTRVPIEQKESMRWLDNLRLSTELAGAPGRCVHIGDRKSDIYELYCLAVELGTGFLMRSCVDRLAEDGVTTVSKVMAQIQSSGTHEVRFRDAQNQEHRALLTIRHATMAVRPPIGKQRKYRHQTLQIIHAEEMDPPEGRAPVFWKLITNLPVESHTQAVHKLDWYAPSVIAAACTSPRPRCRQKTVISNTAVGVSLPALVGRRSPARICDPVDFALGFAPGCFRCDSGAAGARMQKASRRRLKRL</sequence>
<dbReference type="PANTHER" id="PTHR37319">
    <property type="entry name" value="TRANSPOSASE"/>
    <property type="match status" value="1"/>
</dbReference>
<dbReference type="HOGENOM" id="CLU_982986_0_0_5"/>